<dbReference type="EMBL" id="CAADFJ010000069">
    <property type="protein sequence ID" value="VFK01581.1"/>
    <property type="molecule type" value="Genomic_DNA"/>
</dbReference>
<evidence type="ECO:0000313" key="2">
    <source>
        <dbReference type="EMBL" id="VFJ94469.1"/>
    </source>
</evidence>
<protein>
    <submittedName>
        <fullName evidence="3">Uncharacterized protein</fullName>
    </submittedName>
</protein>
<sequence length="100" mass="10677">MNVGDREPVVRSEKKEAVRMAPSIPTSDQERVPVDAAKATGCVEDMALHSVRREVLETSGAGNDLLSVYGLALENDAQYRGEIEANRAARGAALTLPGAR</sequence>
<evidence type="ECO:0000256" key="1">
    <source>
        <dbReference type="SAM" id="MobiDB-lite"/>
    </source>
</evidence>
<dbReference type="EMBL" id="CAADFI010000075">
    <property type="protein sequence ID" value="VFJ95334.1"/>
    <property type="molecule type" value="Genomic_DNA"/>
</dbReference>
<gene>
    <name evidence="2" type="ORF">BECKH772A_GA0070896_100724</name>
    <name evidence="3" type="ORF">BECKH772B_GA0070898_100754</name>
    <name evidence="4" type="ORF">BECKH772C_GA0070978_100694</name>
</gene>
<feature type="region of interest" description="Disordered" evidence="1">
    <location>
        <begin position="1"/>
        <end position="32"/>
    </location>
</feature>
<evidence type="ECO:0000313" key="3">
    <source>
        <dbReference type="EMBL" id="VFJ95334.1"/>
    </source>
</evidence>
<dbReference type="AlphaFoldDB" id="A0A450URY1"/>
<feature type="compositionally biased region" description="Basic and acidic residues" evidence="1">
    <location>
        <begin position="1"/>
        <end position="18"/>
    </location>
</feature>
<dbReference type="EMBL" id="CAADFG010000072">
    <property type="protein sequence ID" value="VFJ94469.1"/>
    <property type="molecule type" value="Genomic_DNA"/>
</dbReference>
<proteinExistence type="predicted"/>
<accession>A0A450URY1</accession>
<name>A0A450URY1_9GAMM</name>
<evidence type="ECO:0000313" key="4">
    <source>
        <dbReference type="EMBL" id="VFK01581.1"/>
    </source>
</evidence>
<organism evidence="3">
    <name type="scientific">Candidatus Kentrum eta</name>
    <dbReference type="NCBI Taxonomy" id="2126337"/>
    <lineage>
        <taxon>Bacteria</taxon>
        <taxon>Pseudomonadati</taxon>
        <taxon>Pseudomonadota</taxon>
        <taxon>Gammaproteobacteria</taxon>
        <taxon>Candidatus Kentrum</taxon>
    </lineage>
</organism>
<reference evidence="3" key="1">
    <citation type="submission" date="2019-02" db="EMBL/GenBank/DDBJ databases">
        <authorList>
            <person name="Gruber-Vodicka R. H."/>
            <person name="Seah K. B. B."/>
        </authorList>
    </citation>
    <scope>NUCLEOTIDE SEQUENCE</scope>
    <source>
        <strain evidence="4">BECK_SA2B12</strain>
        <strain evidence="2">BECK_SA2B15</strain>
        <strain evidence="3">BECK_SA2B20</strain>
    </source>
</reference>